<protein>
    <submittedName>
        <fullName evidence="2">Universal stress protein</fullName>
    </submittedName>
</protein>
<dbReference type="Gene3D" id="3.40.50.620">
    <property type="entry name" value="HUPs"/>
    <property type="match status" value="1"/>
</dbReference>
<reference evidence="2" key="1">
    <citation type="submission" date="2023-02" db="EMBL/GenBank/DDBJ databases">
        <title>Description of Roseinatronobacter alkalisoli sp. nov., an alkaliphilic bacerium isolated from soda soil.</title>
        <authorList>
            <person name="Wei W."/>
        </authorList>
    </citation>
    <scope>NUCLEOTIDE SEQUENCE</scope>
    <source>
        <strain evidence="2">HJB301</strain>
    </source>
</reference>
<gene>
    <name evidence="2" type="ORF">PUT78_15985</name>
</gene>
<proteinExistence type="predicted"/>
<dbReference type="RefSeq" id="WP_274353273.1">
    <property type="nucleotide sequence ID" value="NZ_JAQZSM010000017.1"/>
</dbReference>
<dbReference type="Proteomes" id="UP001431784">
    <property type="component" value="Unassembled WGS sequence"/>
</dbReference>
<evidence type="ECO:0000259" key="1">
    <source>
        <dbReference type="Pfam" id="PF00582"/>
    </source>
</evidence>
<dbReference type="InterPro" id="IPR014729">
    <property type="entry name" value="Rossmann-like_a/b/a_fold"/>
</dbReference>
<comment type="caution">
    <text evidence="2">The sequence shown here is derived from an EMBL/GenBank/DDBJ whole genome shotgun (WGS) entry which is preliminary data.</text>
</comment>
<dbReference type="SUPFAM" id="SSF52402">
    <property type="entry name" value="Adenine nucleotide alpha hydrolases-like"/>
    <property type="match status" value="1"/>
</dbReference>
<sequence>MYRKVIFPVDLTHVDDLSKALQTTLDLANHYKAEICFVGVTGTAPNAVTHTPQEYERKLRAFADEQGKAHGLKCSATACISPDPSIDTDKTLLAAIDDLGGDLVVMQTHAPNALDYIWAGHGDTIAAHSGASVFLVR</sequence>
<dbReference type="InterPro" id="IPR006016">
    <property type="entry name" value="UspA"/>
</dbReference>
<dbReference type="EMBL" id="JAQZSM010000017">
    <property type="protein sequence ID" value="MDD7972599.1"/>
    <property type="molecule type" value="Genomic_DNA"/>
</dbReference>
<keyword evidence="3" id="KW-1185">Reference proteome</keyword>
<accession>A0ABT5TBU1</accession>
<dbReference type="Pfam" id="PF00582">
    <property type="entry name" value="Usp"/>
    <property type="match status" value="1"/>
</dbReference>
<evidence type="ECO:0000313" key="2">
    <source>
        <dbReference type="EMBL" id="MDD7972599.1"/>
    </source>
</evidence>
<name>A0ABT5TBU1_9RHOB</name>
<organism evidence="2 3">
    <name type="scientific">Roseinatronobacter alkalisoli</name>
    <dbReference type="NCBI Taxonomy" id="3028235"/>
    <lineage>
        <taxon>Bacteria</taxon>
        <taxon>Pseudomonadati</taxon>
        <taxon>Pseudomonadota</taxon>
        <taxon>Alphaproteobacteria</taxon>
        <taxon>Rhodobacterales</taxon>
        <taxon>Paracoccaceae</taxon>
        <taxon>Roseinatronobacter</taxon>
    </lineage>
</organism>
<evidence type="ECO:0000313" key="3">
    <source>
        <dbReference type="Proteomes" id="UP001431784"/>
    </source>
</evidence>
<feature type="domain" description="UspA" evidence="1">
    <location>
        <begin position="1"/>
        <end position="137"/>
    </location>
</feature>